<name>A0A6J4HT24_9ACTN</name>
<feature type="non-terminal residue" evidence="2">
    <location>
        <position position="121"/>
    </location>
</feature>
<proteinExistence type="predicted"/>
<evidence type="ECO:0000313" key="2">
    <source>
        <dbReference type="EMBL" id="CAA9231160.1"/>
    </source>
</evidence>
<organism evidence="2">
    <name type="scientific">uncultured Acidimicrobiales bacterium</name>
    <dbReference type="NCBI Taxonomy" id="310071"/>
    <lineage>
        <taxon>Bacteria</taxon>
        <taxon>Bacillati</taxon>
        <taxon>Actinomycetota</taxon>
        <taxon>Acidimicrobiia</taxon>
        <taxon>Acidimicrobiales</taxon>
        <taxon>environmental samples</taxon>
    </lineage>
</organism>
<dbReference type="AlphaFoldDB" id="A0A6J4HT24"/>
<sequence>EPAAGDPRPHDGPGAVARAGPAAGRVRARLLPHGHGAGRAPARREGRAVAPLRESSRRARDPRRRPTSRLGRAGGRRRGDRAHVPADRAHRRHDPIREDRQRHRAGRLGAGPGRRSAVHRM</sequence>
<evidence type="ECO:0000256" key="1">
    <source>
        <dbReference type="SAM" id="MobiDB-lite"/>
    </source>
</evidence>
<protein>
    <submittedName>
        <fullName evidence="2">Uncharacterized protein</fullName>
    </submittedName>
</protein>
<gene>
    <name evidence="2" type="ORF">AVDCRST_MAG50-1079</name>
</gene>
<feature type="non-terminal residue" evidence="2">
    <location>
        <position position="1"/>
    </location>
</feature>
<accession>A0A6J4HT24</accession>
<feature type="compositionally biased region" description="Low complexity" evidence="1">
    <location>
        <begin position="12"/>
        <end position="25"/>
    </location>
</feature>
<reference evidence="2" key="1">
    <citation type="submission" date="2020-02" db="EMBL/GenBank/DDBJ databases">
        <authorList>
            <person name="Meier V. D."/>
        </authorList>
    </citation>
    <scope>NUCLEOTIDE SEQUENCE</scope>
    <source>
        <strain evidence="2">AVDCRST_MAG50</strain>
    </source>
</reference>
<dbReference type="EMBL" id="CADCTF010000061">
    <property type="protein sequence ID" value="CAA9231160.1"/>
    <property type="molecule type" value="Genomic_DNA"/>
</dbReference>
<feature type="region of interest" description="Disordered" evidence="1">
    <location>
        <begin position="1"/>
        <end position="121"/>
    </location>
</feature>